<accession>A0A1C7MMY0</accession>
<protein>
    <submittedName>
        <fullName evidence="1">Uncharacterized protein</fullName>
    </submittedName>
</protein>
<name>A0A1C7MMY0_GRIFR</name>
<proteinExistence type="predicted"/>
<dbReference type="Proteomes" id="UP000092993">
    <property type="component" value="Unassembled WGS sequence"/>
</dbReference>
<evidence type="ECO:0000313" key="2">
    <source>
        <dbReference type="Proteomes" id="UP000092993"/>
    </source>
</evidence>
<sequence>MLHKHAGSISDDHSRPQHWDTLWVSCLACQESADTIPIRIGSMADCPVINGLSVINKCQFSGLFYILSSIV</sequence>
<dbReference type="AlphaFoldDB" id="A0A1C7MMY0"/>
<evidence type="ECO:0000313" key="1">
    <source>
        <dbReference type="EMBL" id="OBZ77819.1"/>
    </source>
</evidence>
<dbReference type="EMBL" id="LUGG01000002">
    <property type="protein sequence ID" value="OBZ77819.1"/>
    <property type="molecule type" value="Genomic_DNA"/>
</dbReference>
<reference evidence="1 2" key="1">
    <citation type="submission" date="2016-03" db="EMBL/GenBank/DDBJ databases">
        <title>Whole genome sequencing of Grifola frondosa 9006-11.</title>
        <authorList>
            <person name="Min B."/>
            <person name="Park H."/>
            <person name="Kim J.-G."/>
            <person name="Cho H."/>
            <person name="Oh Y.-L."/>
            <person name="Kong W.-S."/>
            <person name="Choi I.-G."/>
        </authorList>
    </citation>
    <scope>NUCLEOTIDE SEQUENCE [LARGE SCALE GENOMIC DNA]</scope>
    <source>
        <strain evidence="1 2">9006-11</strain>
    </source>
</reference>
<comment type="caution">
    <text evidence="1">The sequence shown here is derived from an EMBL/GenBank/DDBJ whole genome shotgun (WGS) entry which is preliminary data.</text>
</comment>
<keyword evidence="2" id="KW-1185">Reference proteome</keyword>
<gene>
    <name evidence="1" type="ORF">A0H81_02039</name>
</gene>
<organism evidence="1 2">
    <name type="scientific">Grifola frondosa</name>
    <name type="common">Maitake</name>
    <name type="synonym">Polyporus frondosus</name>
    <dbReference type="NCBI Taxonomy" id="5627"/>
    <lineage>
        <taxon>Eukaryota</taxon>
        <taxon>Fungi</taxon>
        <taxon>Dikarya</taxon>
        <taxon>Basidiomycota</taxon>
        <taxon>Agaricomycotina</taxon>
        <taxon>Agaricomycetes</taxon>
        <taxon>Polyporales</taxon>
        <taxon>Grifolaceae</taxon>
        <taxon>Grifola</taxon>
    </lineage>
</organism>